<dbReference type="EMBL" id="JBHSWT010000404">
    <property type="protein sequence ID" value="MFC6771510.1"/>
    <property type="molecule type" value="Genomic_DNA"/>
</dbReference>
<protein>
    <submittedName>
        <fullName evidence="1">M20 family peptidase</fullName>
    </submittedName>
</protein>
<feature type="non-terminal residue" evidence="1">
    <location>
        <position position="42"/>
    </location>
</feature>
<gene>
    <name evidence="1" type="ORF">ACFQDD_08285</name>
</gene>
<keyword evidence="2" id="KW-1185">Reference proteome</keyword>
<evidence type="ECO:0000313" key="1">
    <source>
        <dbReference type="EMBL" id="MFC6771510.1"/>
    </source>
</evidence>
<reference evidence="1 2" key="1">
    <citation type="journal article" date="2019" name="Int. J. Syst. Evol. Microbiol.">
        <title>The Global Catalogue of Microorganisms (GCM) 10K type strain sequencing project: providing services to taxonomists for standard genome sequencing and annotation.</title>
        <authorList>
            <consortium name="The Broad Institute Genomics Platform"/>
            <consortium name="The Broad Institute Genome Sequencing Center for Infectious Disease"/>
            <person name="Wu L."/>
            <person name="Ma J."/>
        </authorList>
    </citation>
    <scope>NUCLEOTIDE SEQUENCE [LARGE SCALE GENOMIC DNA]</scope>
    <source>
        <strain evidence="1 2">PJ61</strain>
    </source>
</reference>
<organism evidence="1 2">
    <name type="scientific">Halorubrum pallidum</name>
    <dbReference type="NCBI Taxonomy" id="1526114"/>
    <lineage>
        <taxon>Archaea</taxon>
        <taxon>Methanobacteriati</taxon>
        <taxon>Methanobacteriota</taxon>
        <taxon>Stenosarchaea group</taxon>
        <taxon>Halobacteria</taxon>
        <taxon>Halobacteriales</taxon>
        <taxon>Haloferacaceae</taxon>
        <taxon>Halorubrum</taxon>
    </lineage>
</organism>
<evidence type="ECO:0000313" key="2">
    <source>
        <dbReference type="Proteomes" id="UP001596274"/>
    </source>
</evidence>
<dbReference type="AlphaFoldDB" id="A0ABD5T212"/>
<sequence>MSELVDLAERLVAIPSHVDETAAGDAIEAWLREETDALVERD</sequence>
<name>A0ABD5T212_9EURY</name>
<proteinExistence type="predicted"/>
<dbReference type="Proteomes" id="UP001596274">
    <property type="component" value="Unassembled WGS sequence"/>
</dbReference>
<accession>A0ABD5T212</accession>
<comment type="caution">
    <text evidence="1">The sequence shown here is derived from an EMBL/GenBank/DDBJ whole genome shotgun (WGS) entry which is preliminary data.</text>
</comment>